<organism evidence="3 4">
    <name type="scientific">Elysia marginata</name>
    <dbReference type="NCBI Taxonomy" id="1093978"/>
    <lineage>
        <taxon>Eukaryota</taxon>
        <taxon>Metazoa</taxon>
        <taxon>Spiralia</taxon>
        <taxon>Lophotrochozoa</taxon>
        <taxon>Mollusca</taxon>
        <taxon>Gastropoda</taxon>
        <taxon>Heterobranchia</taxon>
        <taxon>Euthyneura</taxon>
        <taxon>Panpulmonata</taxon>
        <taxon>Sacoglossa</taxon>
        <taxon>Placobranchoidea</taxon>
        <taxon>Plakobranchidae</taxon>
        <taxon>Elysia</taxon>
    </lineage>
</organism>
<proteinExistence type="predicted"/>
<dbReference type="InterPro" id="IPR011042">
    <property type="entry name" value="6-blade_b-propeller_TolB-like"/>
</dbReference>
<sequence length="367" mass="40174">MSETLCAKFHDVMMNLLKRLISGSADTSASTKAELEQGKLLKKVGRKGRGRAQFDMPCGVTTTKAEEEEEEEDVDYDYDGDDGGGCCGGDYVGNDNDDADLVVVADTDNHRIQLFSIDGLFKFKFGEKGSNPHQLCYPAGVAVTSKDSIVVSDSVNVAVKLFSLEGNLEKHFTCPGHLELPYGVAVTSDDHVVVTDIYKHSVVVLRPNGELSHTFGCYGDGPREFDHPYCVTTNSSNQIVVSDTGNSAVKIFHFQGRLLRHFSTSDFRLPADNFVSLYGVCTDADDNTLVVCTSGVYILTKDGRLWEVLTSKDGLTSPRCVAACSASGGRLLVTQAGYDSRHELCVFRYNREDFRSLNTLVYYAISI</sequence>
<feature type="repeat" description="NHL" evidence="2">
    <location>
        <begin position="212"/>
        <end position="255"/>
    </location>
</feature>
<dbReference type="GO" id="GO:0043161">
    <property type="term" value="P:proteasome-mediated ubiquitin-dependent protein catabolic process"/>
    <property type="evidence" value="ECO:0007669"/>
    <property type="project" value="TreeGrafter"/>
</dbReference>
<evidence type="ECO:0000313" key="3">
    <source>
        <dbReference type="EMBL" id="GFR95851.1"/>
    </source>
</evidence>
<evidence type="ECO:0000313" key="4">
    <source>
        <dbReference type="Proteomes" id="UP000762676"/>
    </source>
</evidence>
<accession>A0AAV4HFI2</accession>
<name>A0AAV4HFI2_9GAST</name>
<dbReference type="AlphaFoldDB" id="A0AAV4HFI2"/>
<dbReference type="PANTHER" id="PTHR24104:SF59">
    <property type="entry name" value="TRIPARTITE MOTIF-CONTAINING PROTEIN 2-LIKE"/>
    <property type="match status" value="1"/>
</dbReference>
<keyword evidence="1" id="KW-0677">Repeat</keyword>
<dbReference type="Proteomes" id="UP000762676">
    <property type="component" value="Unassembled WGS sequence"/>
</dbReference>
<comment type="caution">
    <text evidence="3">The sequence shown here is derived from an EMBL/GenBank/DDBJ whole genome shotgun (WGS) entry which is preliminary data.</text>
</comment>
<keyword evidence="4" id="KW-1185">Reference proteome</keyword>
<protein>
    <submittedName>
        <fullName evidence="3">Tripartite motif-containing protein 2</fullName>
    </submittedName>
</protein>
<dbReference type="InterPro" id="IPR001258">
    <property type="entry name" value="NHL_repeat"/>
</dbReference>
<dbReference type="PANTHER" id="PTHR24104">
    <property type="entry name" value="E3 UBIQUITIN-PROTEIN LIGASE NHLRC1-RELATED"/>
    <property type="match status" value="1"/>
</dbReference>
<dbReference type="GO" id="GO:0000209">
    <property type="term" value="P:protein polyubiquitination"/>
    <property type="evidence" value="ECO:0007669"/>
    <property type="project" value="TreeGrafter"/>
</dbReference>
<evidence type="ECO:0000256" key="1">
    <source>
        <dbReference type="ARBA" id="ARBA00022737"/>
    </source>
</evidence>
<feature type="repeat" description="NHL" evidence="2">
    <location>
        <begin position="122"/>
        <end position="165"/>
    </location>
</feature>
<dbReference type="SUPFAM" id="SSF101898">
    <property type="entry name" value="NHL repeat"/>
    <property type="match status" value="1"/>
</dbReference>
<dbReference type="GO" id="GO:0061630">
    <property type="term" value="F:ubiquitin protein ligase activity"/>
    <property type="evidence" value="ECO:0007669"/>
    <property type="project" value="TreeGrafter"/>
</dbReference>
<gene>
    <name evidence="3" type="ORF">ElyMa_004439000</name>
</gene>
<dbReference type="PROSITE" id="PS51125">
    <property type="entry name" value="NHL"/>
    <property type="match status" value="3"/>
</dbReference>
<reference evidence="3 4" key="1">
    <citation type="journal article" date="2021" name="Elife">
        <title>Chloroplast acquisition without the gene transfer in kleptoplastic sea slugs, Plakobranchus ocellatus.</title>
        <authorList>
            <person name="Maeda T."/>
            <person name="Takahashi S."/>
            <person name="Yoshida T."/>
            <person name="Shimamura S."/>
            <person name="Takaki Y."/>
            <person name="Nagai Y."/>
            <person name="Toyoda A."/>
            <person name="Suzuki Y."/>
            <person name="Arimoto A."/>
            <person name="Ishii H."/>
            <person name="Satoh N."/>
            <person name="Nishiyama T."/>
            <person name="Hasebe M."/>
            <person name="Maruyama T."/>
            <person name="Minagawa J."/>
            <person name="Obokata J."/>
            <person name="Shigenobu S."/>
        </authorList>
    </citation>
    <scope>NUCLEOTIDE SEQUENCE [LARGE SCALE GENOMIC DNA]</scope>
</reference>
<feature type="repeat" description="NHL" evidence="2">
    <location>
        <begin position="175"/>
        <end position="208"/>
    </location>
</feature>
<dbReference type="InterPro" id="IPR050952">
    <property type="entry name" value="TRIM-NHL_E3_ligases"/>
</dbReference>
<dbReference type="Pfam" id="PF01436">
    <property type="entry name" value="NHL"/>
    <property type="match status" value="2"/>
</dbReference>
<dbReference type="Gene3D" id="2.120.10.30">
    <property type="entry name" value="TolB, C-terminal domain"/>
    <property type="match status" value="1"/>
</dbReference>
<evidence type="ECO:0000256" key="2">
    <source>
        <dbReference type="PROSITE-ProRule" id="PRU00504"/>
    </source>
</evidence>
<dbReference type="EMBL" id="BMAT01008952">
    <property type="protein sequence ID" value="GFR95851.1"/>
    <property type="molecule type" value="Genomic_DNA"/>
</dbReference>